<organism evidence="2 3">
    <name type="scientific">Rhizobium aethiopicum</name>
    <dbReference type="NCBI Taxonomy" id="1138170"/>
    <lineage>
        <taxon>Bacteria</taxon>
        <taxon>Pseudomonadati</taxon>
        <taxon>Pseudomonadota</taxon>
        <taxon>Alphaproteobacteria</taxon>
        <taxon>Hyphomicrobiales</taxon>
        <taxon>Rhizobiaceae</taxon>
        <taxon>Rhizobium/Agrobacterium group</taxon>
        <taxon>Rhizobium</taxon>
    </lineage>
</organism>
<dbReference type="AlphaFoldDB" id="A0A1C3YAM0"/>
<evidence type="ECO:0000313" key="2">
    <source>
        <dbReference type="EMBL" id="SCB61511.1"/>
    </source>
</evidence>
<keyword evidence="1" id="KW-0472">Membrane</keyword>
<protein>
    <submittedName>
        <fullName evidence="2">Uncharacterized protein</fullName>
    </submittedName>
</protein>
<name>A0A1C3YAM0_9HYPH</name>
<evidence type="ECO:0000313" key="3">
    <source>
        <dbReference type="Proteomes" id="UP000198723"/>
    </source>
</evidence>
<sequence>MTDYIIRASLHDEANEGWVWVEDFPSRSLIKIIHQTNDRSVVCQTRKFDKNFLDRYNAEGAGRIEINELKQNTIVMSGWYRDALGGFGTTDKDNETGKVTLNLCPLGCWKPWYQMRAASHHPDIVVRLGVRLGAIGIWAGLLSIWLGLLSIVQPGGCAKPIAGVSGLVVLLLAGFFLVAACWPPNTSPRGRHE</sequence>
<feature type="transmembrane region" description="Helical" evidence="1">
    <location>
        <begin position="160"/>
        <end position="182"/>
    </location>
</feature>
<evidence type="ECO:0000256" key="1">
    <source>
        <dbReference type="SAM" id="Phobius"/>
    </source>
</evidence>
<accession>A0A1C3YAM0</accession>
<proteinExistence type="predicted"/>
<feature type="transmembrane region" description="Helical" evidence="1">
    <location>
        <begin position="124"/>
        <end position="148"/>
    </location>
</feature>
<dbReference type="EMBL" id="FMAJ01000019">
    <property type="protein sequence ID" value="SCB61511.1"/>
    <property type="molecule type" value="Genomic_DNA"/>
</dbReference>
<dbReference type="RefSeq" id="WP_077991337.1">
    <property type="nucleotide sequence ID" value="NZ_FMAJ01000019.1"/>
</dbReference>
<dbReference type="STRING" id="1138170.GA0061105_11927"/>
<keyword evidence="1" id="KW-1133">Transmembrane helix</keyword>
<keyword evidence="1" id="KW-0812">Transmembrane</keyword>
<gene>
    <name evidence="2" type="ORF">GA0061105_11927</name>
</gene>
<reference evidence="2 3" key="1">
    <citation type="submission" date="2016-08" db="EMBL/GenBank/DDBJ databases">
        <authorList>
            <person name="Seilhamer J.J."/>
        </authorList>
    </citation>
    <scope>NUCLEOTIDE SEQUENCE [LARGE SCALE GENOMIC DNA]</scope>
    <source>
        <strain evidence="2 3">HBR26</strain>
    </source>
</reference>
<dbReference type="Proteomes" id="UP000198723">
    <property type="component" value="Unassembled WGS sequence"/>
</dbReference>